<evidence type="ECO:0000313" key="1">
    <source>
        <dbReference type="EMBL" id="CAB4364878.1"/>
    </source>
</evidence>
<dbReference type="EMBL" id="CAESGF010000020">
    <property type="protein sequence ID" value="CAB4364878.1"/>
    <property type="molecule type" value="Genomic_DNA"/>
</dbReference>
<evidence type="ECO:0000313" key="4">
    <source>
        <dbReference type="EMBL" id="CAB4850191.1"/>
    </source>
</evidence>
<evidence type="ECO:0000313" key="6">
    <source>
        <dbReference type="EMBL" id="CAB4971417.1"/>
    </source>
</evidence>
<proteinExistence type="predicted"/>
<dbReference type="EMBL" id="CAFAAV010000005">
    <property type="protein sequence ID" value="CAB4801191.1"/>
    <property type="molecule type" value="Genomic_DNA"/>
</dbReference>
<sequence>MSGTALVTLRYRPAADVLSGQVSFGDLAGATTETVEESRDADTALVWSHNRLRSFQIVFAAARASVGPLPLPHSLFPAIETLIITALHAVDGVHDPLVRLRAKAEATTELPLQSLTRDHAPKLSSHRQALDRRSATQLSHALCQLADAVHTRVPADDVVEALHTDHLARLLRELSSTIQHQHGSTSPGTTAAARVAARAGDTFSVGELATLEQTLTALDDPASWPSASTSLHHLLLGMQPPQPHR</sequence>
<dbReference type="EMBL" id="CAFBMT010000035">
    <property type="protein sequence ID" value="CAB4957506.1"/>
    <property type="molecule type" value="Genomic_DNA"/>
</dbReference>
<evidence type="ECO:0000313" key="5">
    <source>
        <dbReference type="EMBL" id="CAB4957506.1"/>
    </source>
</evidence>
<organism evidence="3">
    <name type="scientific">freshwater metagenome</name>
    <dbReference type="NCBI Taxonomy" id="449393"/>
    <lineage>
        <taxon>unclassified sequences</taxon>
        <taxon>metagenomes</taxon>
        <taxon>ecological metagenomes</taxon>
    </lineage>
</organism>
<evidence type="ECO:0000313" key="3">
    <source>
        <dbReference type="EMBL" id="CAB4801191.1"/>
    </source>
</evidence>
<accession>A0A6J6XUZ5</accession>
<name>A0A6J6XUZ5_9ZZZZ</name>
<dbReference type="EMBL" id="CAEZYF010000017">
    <property type="protein sequence ID" value="CAB4734855.1"/>
    <property type="molecule type" value="Genomic_DNA"/>
</dbReference>
<gene>
    <name evidence="2" type="ORF">UFOPK2656_02449</name>
    <name evidence="3" type="ORF">UFOPK3099_00131</name>
    <name evidence="4" type="ORF">UFOPK3267_01108</name>
    <name evidence="5" type="ORF">UFOPK3651_03288</name>
    <name evidence="6" type="ORF">UFOPK3931_00150</name>
    <name evidence="1" type="ORF">UFOPK4189_02636</name>
</gene>
<evidence type="ECO:0000313" key="2">
    <source>
        <dbReference type="EMBL" id="CAB4734855.1"/>
    </source>
</evidence>
<dbReference type="EMBL" id="CAFBIY010000049">
    <property type="protein sequence ID" value="CAB4850191.1"/>
    <property type="molecule type" value="Genomic_DNA"/>
</dbReference>
<reference evidence="3" key="1">
    <citation type="submission" date="2020-05" db="EMBL/GenBank/DDBJ databases">
        <authorList>
            <person name="Chiriac C."/>
            <person name="Salcher M."/>
            <person name="Ghai R."/>
            <person name="Kavagutti S V."/>
        </authorList>
    </citation>
    <scope>NUCLEOTIDE SEQUENCE</scope>
</reference>
<dbReference type="AlphaFoldDB" id="A0A6J6XUZ5"/>
<dbReference type="EMBL" id="CAFBOL010000002">
    <property type="protein sequence ID" value="CAB4971417.1"/>
    <property type="molecule type" value="Genomic_DNA"/>
</dbReference>
<protein>
    <submittedName>
        <fullName evidence="3">Unannotated protein</fullName>
    </submittedName>
</protein>